<protein>
    <submittedName>
        <fullName evidence="3">TIGR03032 family protein</fullName>
    </submittedName>
</protein>
<evidence type="ECO:0000256" key="1">
    <source>
        <dbReference type="SAM" id="MobiDB-lite"/>
    </source>
</evidence>
<dbReference type="Proteomes" id="UP000516105">
    <property type="component" value="Chromosome"/>
</dbReference>
<evidence type="ECO:0000259" key="2">
    <source>
        <dbReference type="Pfam" id="PF16261"/>
    </source>
</evidence>
<sequence>MTYQVTPPAAAGASETAAPPAPPPEDTKISVSRGLASWLTANHTSLAITSYQSGRLFLVGTMPDGTVSVHQSAFSRAMGVCWDRNGLWLASRVQLWRLENILPEGMTAQGTYDLSLMPRQTFITGDIDIHEVGVDGEGQPVFVNTSYSCLATIDPVHSFRPIWKPSFITELAREDRCHMNGLGMLDGKPKYVTAVSQTDVADGWHGRPLPKGVVIDVETGRVVTDQLSMPHSPRAGPDGKLYAVDSGRGFLVEVDKETGDLRDIMFCPGFLRGLAIVNGYAIVTVSKPRYGKFEDMPIADELAKRNGTPMCGVLIIELATGKGVEWLKLDGDVHELFTVELMPGVKCPMVVGPATEEFPETITFDGEFQTSAA</sequence>
<dbReference type="RefSeq" id="WP_187709713.1">
    <property type="nucleotide sequence ID" value="NZ_CP060782.1"/>
</dbReference>
<accession>A0ABX6TAR4</accession>
<dbReference type="NCBIfam" id="TIGR03032">
    <property type="entry name" value="TIGR03032 family protein"/>
    <property type="match status" value="1"/>
</dbReference>
<keyword evidence="4" id="KW-1185">Reference proteome</keyword>
<proteinExistence type="predicted"/>
<dbReference type="Pfam" id="PF16261">
    <property type="entry name" value="DUF4915"/>
    <property type="match status" value="1"/>
</dbReference>
<dbReference type="EMBL" id="CP060782">
    <property type="protein sequence ID" value="QNP46760.1"/>
    <property type="molecule type" value="Genomic_DNA"/>
</dbReference>
<dbReference type="InterPro" id="IPR017481">
    <property type="entry name" value="CHP03032"/>
</dbReference>
<organism evidence="3 4">
    <name type="scientific">Sphingomonas sediminicola</name>
    <dbReference type="NCBI Taxonomy" id="386874"/>
    <lineage>
        <taxon>Bacteria</taxon>
        <taxon>Pseudomonadati</taxon>
        <taxon>Pseudomonadota</taxon>
        <taxon>Alphaproteobacteria</taxon>
        <taxon>Sphingomonadales</taxon>
        <taxon>Sphingomonadaceae</taxon>
        <taxon>Sphingomonas</taxon>
    </lineage>
</organism>
<feature type="domain" description="Conserved hypothetical protein CHP03032" evidence="2">
    <location>
        <begin position="35"/>
        <end position="350"/>
    </location>
</feature>
<feature type="region of interest" description="Disordered" evidence="1">
    <location>
        <begin position="1"/>
        <end position="29"/>
    </location>
</feature>
<dbReference type="SUPFAM" id="SSF63829">
    <property type="entry name" value="Calcium-dependent phosphotriesterase"/>
    <property type="match status" value="1"/>
</dbReference>
<evidence type="ECO:0000313" key="4">
    <source>
        <dbReference type="Proteomes" id="UP000516105"/>
    </source>
</evidence>
<reference evidence="3 4" key="1">
    <citation type="submission" date="2020-08" db="EMBL/GenBank/DDBJ databases">
        <title>Genome sequence of Sphingomonas sediminicola KACC 15039T.</title>
        <authorList>
            <person name="Hyun D.-W."/>
            <person name="Bae J.-W."/>
        </authorList>
    </citation>
    <scope>NUCLEOTIDE SEQUENCE [LARGE SCALE GENOMIC DNA]</scope>
    <source>
        <strain evidence="3 4">KACC 15039</strain>
    </source>
</reference>
<feature type="compositionally biased region" description="Low complexity" evidence="1">
    <location>
        <begin position="7"/>
        <end position="18"/>
    </location>
</feature>
<name>A0ABX6TAR4_9SPHN</name>
<evidence type="ECO:0000313" key="3">
    <source>
        <dbReference type="EMBL" id="QNP46760.1"/>
    </source>
</evidence>
<gene>
    <name evidence="3" type="ORF">H9L14_06820</name>
</gene>